<evidence type="ECO:0000256" key="4">
    <source>
        <dbReference type="ARBA" id="ARBA00022801"/>
    </source>
</evidence>
<keyword evidence="2" id="KW-0645">Protease</keyword>
<gene>
    <name evidence="9" type="ORF">OFBG_01258</name>
</gene>
<dbReference type="HOGENOM" id="CLU_030556_1_0_4"/>
<dbReference type="eggNOG" id="COG4783">
    <property type="taxonomic scope" value="Bacteria"/>
</dbReference>
<dbReference type="InterPro" id="IPR051156">
    <property type="entry name" value="Mito/Outer_Membr_Metalloprot"/>
</dbReference>
<keyword evidence="3" id="KW-0479">Metal-binding</keyword>
<dbReference type="GO" id="GO:0004222">
    <property type="term" value="F:metalloendopeptidase activity"/>
    <property type="evidence" value="ECO:0007669"/>
    <property type="project" value="InterPro"/>
</dbReference>
<dbReference type="Gene3D" id="3.30.2010.10">
    <property type="entry name" value="Metalloproteases ('zincins'), catalytic domain"/>
    <property type="match status" value="1"/>
</dbReference>
<evidence type="ECO:0000259" key="8">
    <source>
        <dbReference type="Pfam" id="PF01435"/>
    </source>
</evidence>
<evidence type="ECO:0000313" key="9">
    <source>
        <dbReference type="EMBL" id="EEO30230.1"/>
    </source>
</evidence>
<accession>C3XAK4</accession>
<dbReference type="PANTHER" id="PTHR22726">
    <property type="entry name" value="METALLOENDOPEPTIDASE OMA1"/>
    <property type="match status" value="1"/>
</dbReference>
<feature type="signal peptide" evidence="7">
    <location>
        <begin position="1"/>
        <end position="25"/>
    </location>
</feature>
<dbReference type="Proteomes" id="UP000005089">
    <property type="component" value="Unassembled WGS sequence"/>
</dbReference>
<keyword evidence="6" id="KW-0482">Metalloprotease</keyword>
<dbReference type="Gene3D" id="1.25.40.10">
    <property type="entry name" value="Tetratricopeptide repeat domain"/>
    <property type="match status" value="1"/>
</dbReference>
<evidence type="ECO:0000256" key="3">
    <source>
        <dbReference type="ARBA" id="ARBA00022723"/>
    </source>
</evidence>
<dbReference type="Pfam" id="PF01435">
    <property type="entry name" value="Peptidase_M48"/>
    <property type="match status" value="1"/>
</dbReference>
<keyword evidence="10" id="KW-1185">Reference proteome</keyword>
<evidence type="ECO:0000256" key="5">
    <source>
        <dbReference type="ARBA" id="ARBA00022833"/>
    </source>
</evidence>
<dbReference type="PANTHER" id="PTHR22726:SF1">
    <property type="entry name" value="METALLOENDOPEPTIDASE OMA1, MITOCHONDRIAL"/>
    <property type="match status" value="1"/>
</dbReference>
<dbReference type="SUPFAM" id="SSF48452">
    <property type="entry name" value="TPR-like"/>
    <property type="match status" value="1"/>
</dbReference>
<dbReference type="Pfam" id="PF14559">
    <property type="entry name" value="TPR_19"/>
    <property type="match status" value="1"/>
</dbReference>
<feature type="domain" description="Peptidase M48" evidence="8">
    <location>
        <begin position="72"/>
        <end position="260"/>
    </location>
</feature>
<evidence type="ECO:0000256" key="1">
    <source>
        <dbReference type="ARBA" id="ARBA00001947"/>
    </source>
</evidence>
<dbReference type="GO" id="GO:0051603">
    <property type="term" value="P:proteolysis involved in protein catabolic process"/>
    <property type="evidence" value="ECO:0007669"/>
    <property type="project" value="TreeGrafter"/>
</dbReference>
<dbReference type="InterPro" id="IPR011990">
    <property type="entry name" value="TPR-like_helical_dom_sf"/>
</dbReference>
<dbReference type="GO" id="GO:0046872">
    <property type="term" value="F:metal ion binding"/>
    <property type="evidence" value="ECO:0007669"/>
    <property type="project" value="UniProtKB-KW"/>
</dbReference>
<keyword evidence="5" id="KW-0862">Zinc</keyword>
<keyword evidence="7" id="KW-0732">Signal</keyword>
<dbReference type="EMBL" id="GG658170">
    <property type="protein sequence ID" value="EEO30230.1"/>
    <property type="molecule type" value="Genomic_DNA"/>
</dbReference>
<dbReference type="RefSeq" id="WP_005881243.1">
    <property type="nucleotide sequence ID" value="NZ_CP019430.1"/>
</dbReference>
<dbReference type="InterPro" id="IPR001915">
    <property type="entry name" value="Peptidase_M48"/>
</dbReference>
<organism evidence="9 10">
    <name type="scientific">Oxalobacter formigenes OXCC13</name>
    <dbReference type="NCBI Taxonomy" id="556269"/>
    <lineage>
        <taxon>Bacteria</taxon>
        <taxon>Pseudomonadati</taxon>
        <taxon>Pseudomonadota</taxon>
        <taxon>Betaproteobacteria</taxon>
        <taxon>Burkholderiales</taxon>
        <taxon>Oxalobacteraceae</taxon>
        <taxon>Oxalobacter</taxon>
    </lineage>
</organism>
<evidence type="ECO:0000313" key="10">
    <source>
        <dbReference type="Proteomes" id="UP000005089"/>
    </source>
</evidence>
<dbReference type="AlphaFoldDB" id="C3XAK4"/>
<evidence type="ECO:0000256" key="6">
    <source>
        <dbReference type="ARBA" id="ARBA00023049"/>
    </source>
</evidence>
<name>C3XAK4_OXAFO</name>
<evidence type="ECO:0000256" key="2">
    <source>
        <dbReference type="ARBA" id="ARBA00022670"/>
    </source>
</evidence>
<dbReference type="OrthoDB" id="9810445at2"/>
<dbReference type="GeneID" id="77134757"/>
<sequence>MILHLRRFVLPVLAVFCLQISTAGAQSGIPSMGDTARGELTPVAEYKLGREIMQQIKGDPAYVNDLVLSEYLSNLGNRLVSANAETRGELSNDFTFFAIRDGTLNAFALPGGFIGVHTGLLLATQSESELASVLSHEIGHVSQRHIARMMGQAKQDMLIPIASVVLAILAAQASADAAGAVLMGGQGYALQKQINFTRDAEKEADRVGFQILKGAGFDTTGMTTFFQRMQTATRTYSDAPSPYLRTHPLTADRIADIEARVRHEPYRQHADDIDFYLVRGNARIDQDDSEPALHNAATVFEEQVKSGSRIQMTAGNYGLALIALHRKNPADAKAYLQLAKKSAGNAAAKSLALNSLSIEILLESGQAAEAAREARAAMNLFPSSRAIAHLYASSLYASKRYDEAAKYLRKQAQSYRDDPDLQRQLAKVYDALGKKALMHMALAESYGLVGAYQAALEQLKMARQSPDVNFYDQSMIDAREREWKKIIRESLKEKS</sequence>
<dbReference type="CDD" id="cd07333">
    <property type="entry name" value="M48C_bepA_like"/>
    <property type="match status" value="1"/>
</dbReference>
<reference evidence="9 10" key="1">
    <citation type="submission" date="2009-02" db="EMBL/GenBank/DDBJ databases">
        <title>The Genome Sequence of Oxalobacter formigenes OXCC13.</title>
        <authorList>
            <consortium name="The Broad Institute Genome Sequencing Platform"/>
            <person name="Ward D."/>
            <person name="Young S.K."/>
            <person name="Kodira C.D."/>
            <person name="Zeng Q."/>
            <person name="Koehrsen M."/>
            <person name="Alvarado L."/>
            <person name="Berlin A."/>
            <person name="Borenstein D."/>
            <person name="Chen Z."/>
            <person name="Engels R."/>
            <person name="Freedman E."/>
            <person name="Gellesch M."/>
            <person name="Goldberg J."/>
            <person name="Griggs A."/>
            <person name="Gujja S."/>
            <person name="Heiman D."/>
            <person name="Hepburn T."/>
            <person name="Howarth C."/>
            <person name="Jen D."/>
            <person name="Larson L."/>
            <person name="Lewis B."/>
            <person name="Mehta T."/>
            <person name="Park D."/>
            <person name="Pearson M."/>
            <person name="Roberts A."/>
            <person name="Saif S."/>
            <person name="Shea T."/>
            <person name="Shenoy N."/>
            <person name="Sisk P."/>
            <person name="Stolte C."/>
            <person name="Sykes S."/>
            <person name="Walk T."/>
            <person name="White J."/>
            <person name="Yandava C."/>
            <person name="Allison M.J."/>
            <person name="Lander E."/>
            <person name="Nusbaum C."/>
            <person name="Galagan J."/>
            <person name="Birren B."/>
        </authorList>
    </citation>
    <scope>NUCLEOTIDE SEQUENCE [LARGE SCALE GENOMIC DNA]</scope>
    <source>
        <strain evidence="9 10">OXCC13</strain>
    </source>
</reference>
<dbReference type="STRING" id="847.BRW83_0866"/>
<protein>
    <submittedName>
        <fullName evidence="9">Tetratricopeptide repeat protein</fullName>
    </submittedName>
</protein>
<keyword evidence="4" id="KW-0378">Hydrolase</keyword>
<evidence type="ECO:0000256" key="7">
    <source>
        <dbReference type="SAM" id="SignalP"/>
    </source>
</evidence>
<proteinExistence type="predicted"/>
<comment type="cofactor">
    <cofactor evidence="1">
        <name>Zn(2+)</name>
        <dbReference type="ChEBI" id="CHEBI:29105"/>
    </cofactor>
</comment>
<dbReference type="GO" id="GO:0016020">
    <property type="term" value="C:membrane"/>
    <property type="evidence" value="ECO:0007669"/>
    <property type="project" value="TreeGrafter"/>
</dbReference>
<feature type="chain" id="PRO_5030167015" evidence="7">
    <location>
        <begin position="26"/>
        <end position="495"/>
    </location>
</feature>